<feature type="domain" description="RH1" evidence="4">
    <location>
        <begin position="4"/>
        <end position="92"/>
    </location>
</feature>
<dbReference type="Pfam" id="PF19056">
    <property type="entry name" value="WD40_2"/>
    <property type="match status" value="1"/>
</dbReference>
<organism evidence="6">
    <name type="scientific">Iconisemion striatum</name>
    <dbReference type="NCBI Taxonomy" id="60296"/>
    <lineage>
        <taxon>Eukaryota</taxon>
        <taxon>Metazoa</taxon>
        <taxon>Chordata</taxon>
        <taxon>Craniata</taxon>
        <taxon>Vertebrata</taxon>
        <taxon>Euteleostomi</taxon>
        <taxon>Actinopterygii</taxon>
        <taxon>Neopterygii</taxon>
        <taxon>Teleostei</taxon>
        <taxon>Neoteleostei</taxon>
        <taxon>Acanthomorphata</taxon>
        <taxon>Ovalentaria</taxon>
        <taxon>Atherinomorphae</taxon>
        <taxon>Cyprinodontiformes</taxon>
        <taxon>Nothobranchiidae</taxon>
        <taxon>Iconisemion</taxon>
    </lineage>
</organism>
<proteinExistence type="predicted"/>
<evidence type="ECO:0000256" key="2">
    <source>
        <dbReference type="SAM" id="Coils"/>
    </source>
</evidence>
<evidence type="ECO:0000259" key="4">
    <source>
        <dbReference type="PROSITE" id="PS51776"/>
    </source>
</evidence>
<dbReference type="GO" id="GO:0005737">
    <property type="term" value="C:cytoplasm"/>
    <property type="evidence" value="ECO:0007669"/>
    <property type="project" value="TreeGrafter"/>
</dbReference>
<evidence type="ECO:0000256" key="3">
    <source>
        <dbReference type="SAM" id="MobiDB-lite"/>
    </source>
</evidence>
<dbReference type="InterPro" id="IPR039911">
    <property type="entry name" value="JIP3/JIP4"/>
</dbReference>
<dbReference type="FunFam" id="2.130.10.10:FF:001876">
    <property type="entry name" value="Si:dkey-17m8.1"/>
    <property type="match status" value="1"/>
</dbReference>
<protein>
    <submittedName>
        <fullName evidence="6">Uncharacterized protein</fullName>
    </submittedName>
</protein>
<dbReference type="EMBL" id="HADW01013798">
    <property type="protein sequence ID" value="SBP15198.1"/>
    <property type="molecule type" value="Transcribed_RNA"/>
</dbReference>
<dbReference type="InterPro" id="IPR034743">
    <property type="entry name" value="RH1"/>
</dbReference>
<dbReference type="SUPFAM" id="SSF50998">
    <property type="entry name" value="Quinoprotein alcohol dehydrogenase-like"/>
    <property type="match status" value="1"/>
</dbReference>
<name>A0A1A7XB83_9TELE</name>
<reference evidence="6" key="1">
    <citation type="submission" date="2016-05" db="EMBL/GenBank/DDBJ databases">
        <authorList>
            <person name="Lavstsen T."/>
            <person name="Jespersen J.S."/>
        </authorList>
    </citation>
    <scope>NUCLEOTIDE SEQUENCE</scope>
    <source>
        <tissue evidence="6">Brain</tissue>
    </source>
</reference>
<reference evidence="6" key="2">
    <citation type="submission" date="2016-06" db="EMBL/GenBank/DDBJ databases">
        <title>The genome of a short-lived fish provides insights into sex chromosome evolution and the genetic control of aging.</title>
        <authorList>
            <person name="Reichwald K."/>
            <person name="Felder M."/>
            <person name="Petzold A."/>
            <person name="Koch P."/>
            <person name="Groth M."/>
            <person name="Platzer M."/>
        </authorList>
    </citation>
    <scope>NUCLEOTIDE SEQUENCE</scope>
    <source>
        <tissue evidence="6">Brain</tissue>
    </source>
</reference>
<feature type="coiled-coil region" evidence="2">
    <location>
        <begin position="405"/>
        <end position="432"/>
    </location>
</feature>
<feature type="domain" description="RH2" evidence="5">
    <location>
        <begin position="442"/>
        <end position="553"/>
    </location>
</feature>
<keyword evidence="1 2" id="KW-0175">Coiled coil</keyword>
<evidence type="ECO:0000313" key="6">
    <source>
        <dbReference type="EMBL" id="SBP15198.1"/>
    </source>
</evidence>
<dbReference type="PROSITE" id="PS51777">
    <property type="entry name" value="RH2"/>
    <property type="match status" value="1"/>
</dbReference>
<evidence type="ECO:0000259" key="5">
    <source>
        <dbReference type="PROSITE" id="PS51777"/>
    </source>
</evidence>
<dbReference type="GO" id="GO:0005078">
    <property type="term" value="F:MAP-kinase scaffold activity"/>
    <property type="evidence" value="ECO:0007669"/>
    <property type="project" value="InterPro"/>
</dbReference>
<dbReference type="InterPro" id="IPR015943">
    <property type="entry name" value="WD40/YVTN_repeat-like_dom_sf"/>
</dbReference>
<dbReference type="PROSITE" id="PS51776">
    <property type="entry name" value="RH1"/>
    <property type="match status" value="1"/>
</dbReference>
<dbReference type="Gene3D" id="1.20.5.1000">
    <property type="entry name" value="arf6 gtpase in complex with a specific effector, jip4"/>
    <property type="match status" value="1"/>
</dbReference>
<feature type="compositionally biased region" description="Basic and acidic residues" evidence="3">
    <location>
        <begin position="166"/>
        <end position="183"/>
    </location>
</feature>
<evidence type="ECO:0000256" key="1">
    <source>
        <dbReference type="ARBA" id="ARBA00023054"/>
    </source>
</evidence>
<dbReference type="InterPro" id="IPR034744">
    <property type="entry name" value="RH2"/>
</dbReference>
<dbReference type="GO" id="GO:0008432">
    <property type="term" value="F:JUN kinase binding"/>
    <property type="evidence" value="ECO:0007669"/>
    <property type="project" value="TreeGrafter"/>
</dbReference>
<dbReference type="PANTHER" id="PTHR13886:SF7">
    <property type="entry name" value="C-JUN-AMINO-TERMINAL KINASE-INTERACTING PROTEIN 4-LIKE ISOFORM X1"/>
    <property type="match status" value="1"/>
</dbReference>
<feature type="region of interest" description="Disordered" evidence="3">
    <location>
        <begin position="160"/>
        <end position="183"/>
    </location>
</feature>
<dbReference type="PANTHER" id="PTHR13886">
    <property type="entry name" value="JNK/SAPK-ASSOCIATED PROTEIN"/>
    <property type="match status" value="1"/>
</dbReference>
<feature type="region of interest" description="Disordered" evidence="3">
    <location>
        <begin position="523"/>
        <end position="544"/>
    </location>
</feature>
<feature type="compositionally biased region" description="Basic and acidic residues" evidence="3">
    <location>
        <begin position="292"/>
        <end position="309"/>
    </location>
</feature>
<sequence>MECSEKILCGTGEVELDPNIVSEEAGKLYSELQAVVETHGEGVVESLVPTLVWVLEGLASCKAQLREKEEEAESEKAEREQLLERYQAEKVLRKESQERYLELDDQIEQERRAIKGREKEREHRERELERKAREQADHLVALEEQKANLNRELSTLRHTHNKLSHSHRELLEKRKDSERDSPLRNHVRFRIADFPSHQVLSESKFNEKRPHSNSGPPYFEDLVAKEEKVNDINKKSAEDPFVSDIISSTPELIQFHDRVKESTPIKTITEAPLNKELESSVEEEQKKMEELKVEEKKEGEMEKKDQVEDREVDEDDSMEWDFRNTDSVFSELSELSRDYVESVDQGANVRGGTDQFEEILAQFEDLKVAHESVDAARKALISRVVELTDDRAALTLEVATLRGTVTRLEGRMKERDEEIKRVRKELESCQSEDPDASLPTSMRHFSRSEMARVVMEKNQYKQRLFELQEAVRHSQTLRATKEEKFTEEKRSSVWKKFNRLFGLTKVPLVPPSASAMVQQTSPAFNRTPLGTPQPTPTESASSAVISPRLRRKELYREIRSQIWGILGKRHIHGWSMPLANTQESGEPIPEPKDVPVLVQLRLLDQRDSTAKINCAAAVPPETSGEASCSVWVISGPASCSDITVIDPSRPNTVLDQFSLPPTAPALCMCAVPPIDNSSGTVWIGTQEGSILIHSASANRRCCLQSVCLSEGVHSLTYSNNQVVAGLGDGTLAFFSNTSGGWNLHSHTVMPLGTNPLQPVRCCLAKSGRLWVGYWNKVHVVDMESRKVEQIFSVSERSEQQVRFLCAAGSGVWTSCRLDPIIRLFDWSTGRPLQEVDFTTLVTKTLGQPFLSLSPLQISSLTIISGRLWVGTGGGAIFSIPLSITSEDISIPYCSTASTQLSYHGHRQAVRFIIAAPGCLITSPGSSQVTTAQLVLSGGEGYINFRIGDDGSDESIEVSQASPQRSERSHMIIWQTPSVPSPAL</sequence>
<dbReference type="GO" id="GO:0019894">
    <property type="term" value="F:kinesin binding"/>
    <property type="evidence" value="ECO:0007669"/>
    <property type="project" value="TreeGrafter"/>
</dbReference>
<dbReference type="GO" id="GO:0016192">
    <property type="term" value="P:vesicle-mediated transport"/>
    <property type="evidence" value="ECO:0007669"/>
    <property type="project" value="TreeGrafter"/>
</dbReference>
<dbReference type="GO" id="GO:0030159">
    <property type="term" value="F:signaling receptor complex adaptor activity"/>
    <property type="evidence" value="ECO:0007669"/>
    <property type="project" value="TreeGrafter"/>
</dbReference>
<dbReference type="InterPro" id="IPR011047">
    <property type="entry name" value="Quinoprotein_ADH-like_sf"/>
</dbReference>
<feature type="region of interest" description="Disordered" evidence="3">
    <location>
        <begin position="292"/>
        <end position="316"/>
    </location>
</feature>
<dbReference type="AlphaFoldDB" id="A0A1A7XB83"/>
<accession>A0A1A7XB83</accession>
<feature type="coiled-coil region" evidence="2">
    <location>
        <begin position="55"/>
        <end position="159"/>
    </location>
</feature>
<dbReference type="Gene3D" id="2.130.10.10">
    <property type="entry name" value="YVTN repeat-like/Quinoprotein amine dehydrogenase"/>
    <property type="match status" value="1"/>
</dbReference>
<dbReference type="Pfam" id="PF09744">
    <property type="entry name" value="RH1"/>
    <property type="match status" value="1"/>
</dbReference>
<gene>
    <name evidence="6" type="primary">OLA.17453</name>
</gene>